<reference evidence="2 3" key="2">
    <citation type="submission" date="2009-03" db="EMBL/GenBank/DDBJ databases">
        <title>Draft genome sequence of Roseburia inulinivorans (DSM 16841).</title>
        <authorList>
            <person name="Sudarsanam P."/>
            <person name="Ley R."/>
            <person name="Guruge J."/>
            <person name="Turnbaugh P.J."/>
            <person name="Mahowald M."/>
            <person name="Liep D."/>
            <person name="Gordon J."/>
        </authorList>
    </citation>
    <scope>NUCLEOTIDE SEQUENCE [LARGE SCALE GENOMIC DNA]</scope>
    <source>
        <strain evidence="2 3">DSM 16841</strain>
    </source>
</reference>
<name>C0FNG2_9FIRM</name>
<evidence type="ECO:0000259" key="1">
    <source>
        <dbReference type="PROSITE" id="PS51186"/>
    </source>
</evidence>
<dbReference type="PROSITE" id="PS51186">
    <property type="entry name" value="GNAT"/>
    <property type="match status" value="1"/>
</dbReference>
<evidence type="ECO:0000313" key="3">
    <source>
        <dbReference type="Proteomes" id="UP000003561"/>
    </source>
</evidence>
<proteinExistence type="predicted"/>
<evidence type="ECO:0000313" key="2">
    <source>
        <dbReference type="EMBL" id="EEG95854.1"/>
    </source>
</evidence>
<dbReference type="InterPro" id="IPR000182">
    <property type="entry name" value="GNAT_dom"/>
</dbReference>
<dbReference type="SUPFAM" id="SSF55729">
    <property type="entry name" value="Acyl-CoA N-acyltransferases (Nat)"/>
    <property type="match status" value="1"/>
</dbReference>
<dbReference type="Proteomes" id="UP000003561">
    <property type="component" value="Unassembled WGS sequence"/>
</dbReference>
<keyword evidence="2" id="KW-0808">Transferase</keyword>
<dbReference type="Pfam" id="PF00583">
    <property type="entry name" value="Acetyltransf_1"/>
    <property type="match status" value="1"/>
</dbReference>
<dbReference type="GO" id="GO:0016747">
    <property type="term" value="F:acyltransferase activity, transferring groups other than amino-acyl groups"/>
    <property type="evidence" value="ECO:0007669"/>
    <property type="project" value="InterPro"/>
</dbReference>
<organism evidence="2 3">
    <name type="scientific">Roseburia inulinivorans DSM 16841</name>
    <dbReference type="NCBI Taxonomy" id="622312"/>
    <lineage>
        <taxon>Bacteria</taxon>
        <taxon>Bacillati</taxon>
        <taxon>Bacillota</taxon>
        <taxon>Clostridia</taxon>
        <taxon>Lachnospirales</taxon>
        <taxon>Lachnospiraceae</taxon>
        <taxon>Roseburia</taxon>
    </lineage>
</organism>
<dbReference type="InterPro" id="IPR016181">
    <property type="entry name" value="Acyl_CoA_acyltransferase"/>
</dbReference>
<gene>
    <name evidence="2" type="ORF">ROSEINA2194_00260</name>
</gene>
<dbReference type="Gene3D" id="3.40.630.30">
    <property type="match status" value="1"/>
</dbReference>
<sequence>MIREFKSFITIAGKHIGAFDMLKEYKSMTQEEMYTLVHEIYIEGCMENAREKYPDVTDLTTAIQQEEDSFVCFLQDFFTLPENTYYVLEKDNMPVSAARLNKINDFYYLEALETPPQYRKKGYASELLNEMITHLHQQGSVDIRDCVSKTNTASLATHKKCGFFIAEENGIHYPSNTVNNKTYGMRYFIR</sequence>
<dbReference type="eggNOG" id="ENOG5034558">
    <property type="taxonomic scope" value="Bacteria"/>
</dbReference>
<dbReference type="CDD" id="cd04301">
    <property type="entry name" value="NAT_SF"/>
    <property type="match status" value="1"/>
</dbReference>
<dbReference type="EMBL" id="ACFY01000013">
    <property type="protein sequence ID" value="EEG95854.1"/>
    <property type="molecule type" value="Genomic_DNA"/>
</dbReference>
<comment type="caution">
    <text evidence="2">The sequence shown here is derived from an EMBL/GenBank/DDBJ whole genome shotgun (WGS) entry which is preliminary data.</text>
</comment>
<feature type="domain" description="N-acetyltransferase" evidence="1">
    <location>
        <begin position="32"/>
        <end position="190"/>
    </location>
</feature>
<reference evidence="2 3" key="1">
    <citation type="submission" date="2009-02" db="EMBL/GenBank/DDBJ databases">
        <authorList>
            <person name="Fulton L."/>
            <person name="Clifton S."/>
            <person name="Fulton B."/>
            <person name="Xu J."/>
            <person name="Minx P."/>
            <person name="Pepin K.H."/>
            <person name="Johnson M."/>
            <person name="Bhonagiri V."/>
            <person name="Nash W.E."/>
            <person name="Mardis E.R."/>
            <person name="Wilson R.K."/>
        </authorList>
    </citation>
    <scope>NUCLEOTIDE SEQUENCE [LARGE SCALE GENOMIC DNA]</scope>
    <source>
        <strain evidence="2 3">DSM 16841</strain>
    </source>
</reference>
<protein>
    <submittedName>
        <fullName evidence="2">Acetyltransferase, GNAT family</fullName>
    </submittedName>
</protein>
<accession>C0FNG2</accession>
<dbReference type="AlphaFoldDB" id="C0FNG2"/>